<accession>Q1I0Y2</accession>
<reference evidence="1 2" key="1">
    <citation type="journal article" date="2006" name="Appl. Environ. Microbiol.">
        <title>Isolation and sequencing of a temperate transducing phage for Pasteurella multocida.</title>
        <authorList>
            <person name="Campoy S."/>
            <person name="Aranda J."/>
            <person name="Alvarez G."/>
            <person name="Barbe J."/>
            <person name="Llagostera M."/>
        </authorList>
    </citation>
    <scope>NUCLEOTIDE SEQUENCE</scope>
</reference>
<dbReference type="RefSeq" id="YP_654749.1">
    <property type="nucleotide sequence ID" value="NC_008193.1"/>
</dbReference>
<dbReference type="KEGG" id="vg:4156042"/>
<organism evidence="1 2">
    <name type="scientific">Pasteurella phage F108</name>
    <dbReference type="NCBI Taxonomy" id="2911430"/>
    <lineage>
        <taxon>Viruses</taxon>
        <taxon>Duplodnaviria</taxon>
        <taxon>Heunggongvirae</taxon>
        <taxon>Uroviricota</taxon>
        <taxon>Caudoviricetes</taxon>
        <taxon>Peduoviridae</taxon>
        <taxon>Irtavirus</taxon>
        <taxon>Irtavirus F108</taxon>
    </lineage>
</organism>
<keyword evidence="2" id="KW-1185">Reference proteome</keyword>
<proteinExistence type="predicted"/>
<sequence length="338" mass="37888">MLDFGAKANQDSTVAFEGAFKYAGKNEKIITSDASTYLINKPLFLSGVGGIELPCLIYGTFATTQGAIITWFENSKEITHAHKNYINFVMWQDQSQDSVAIRLIGLKSTSLKIGETGCVQLYATTDKAEQQRKFNGLDTSSLAYNRFDIDVLSTLHITGKADGWVNENTINTQRFRAVKTGLRAGILIDGDYAHNHNLIRRGCLEGAQIIHIDHGYSNTIEDVRFERNPQNRNEVLNIRFSEKTWSNRITASWVSSPGFTNGPYGIYYKLVNVVDNGLDNVVSHNQENYSDEACLFELSQTTPFVSSINKLKTGILNNNTDIHNVRNIKHLINGDFKF</sequence>
<evidence type="ECO:0000313" key="2">
    <source>
        <dbReference type="Proteomes" id="UP000002403"/>
    </source>
</evidence>
<dbReference type="EMBL" id="DQ114220">
    <property type="protein sequence ID" value="AAZ93673.1"/>
    <property type="molecule type" value="Genomic_DNA"/>
</dbReference>
<dbReference type="GeneID" id="4156042"/>
<dbReference type="Proteomes" id="UP000002403">
    <property type="component" value="Segment"/>
</dbReference>
<name>Q1I0Y2_9CAUD</name>
<protein>
    <submittedName>
        <fullName evidence="1">Uncharacterized protein</fullName>
    </submittedName>
</protein>
<evidence type="ECO:0000313" key="1">
    <source>
        <dbReference type="EMBL" id="AAZ93673.1"/>
    </source>
</evidence>